<dbReference type="Proteomes" id="UP000585665">
    <property type="component" value="Unassembled WGS sequence"/>
</dbReference>
<protein>
    <recommendedName>
        <fullName evidence="3">Coat protein</fullName>
    </recommendedName>
</protein>
<evidence type="ECO:0000313" key="2">
    <source>
        <dbReference type="Proteomes" id="UP000585665"/>
    </source>
</evidence>
<gene>
    <name evidence="1" type="ORF">HUK82_02040</name>
</gene>
<dbReference type="Pfam" id="PF11651">
    <property type="entry name" value="P22_CoatProtein"/>
    <property type="match status" value="1"/>
</dbReference>
<dbReference type="RefSeq" id="WP_176612366.1">
    <property type="nucleotide sequence ID" value="NZ_JABXXR010000007.1"/>
</dbReference>
<evidence type="ECO:0000313" key="1">
    <source>
        <dbReference type="EMBL" id="NVN39347.1"/>
    </source>
</evidence>
<comment type="caution">
    <text evidence="1">The sequence shown here is derived from an EMBL/GenBank/DDBJ whole genome shotgun (WGS) entry which is preliminary data.</text>
</comment>
<proteinExistence type="predicted"/>
<sequence>MRAEPVANSLINNSMITREALMIRRNTNDFVQNVSREYQDQFARSGAKIGDTINVRLPNDYVVQNGPTVNPEATAERSIPLVINYRKNVPMSFSTQERTLNMDDFSGRYIAPAVNALVGQVASDAMTLALQASNMVVNLDSDGNLISPSSQTWLRAKALLTTCNAPIDDRYAVLDPMTDANTVAGMMGLFNPGNTVSTQTRDGQMGSKILGVREWMQDQTVPISETGSYDSKATATGAYGNYTPNGAPVTTISSSASPHSSVLTTSAINGTLNAGDIITIAGVNRINRVNKNSLHIPQQFVVLANCASGATSIPLSPAIIPPGANGPVPYQTVDAAPAADAAITLVAPAGSIIRRNMLYSKRAMTLATVDLEMVDRGVVDCGRASLDGVSLRTLTYYNGSDDTRATRLDVLYGIGMLRPDWCVIVPELVG</sequence>
<evidence type="ECO:0008006" key="3">
    <source>
        <dbReference type="Google" id="ProtNLM"/>
    </source>
</evidence>
<reference evidence="1 2" key="1">
    <citation type="submission" date="2020-06" db="EMBL/GenBank/DDBJ databases">
        <title>Description of novel acetic acid bacteria.</title>
        <authorList>
            <person name="Sombolestani A."/>
        </authorList>
    </citation>
    <scope>NUCLEOTIDE SEQUENCE [LARGE SCALE GENOMIC DNA]</scope>
    <source>
        <strain evidence="1 2">LMG 27010</strain>
    </source>
</reference>
<dbReference type="Gene3D" id="2.40.30.240">
    <property type="match status" value="1"/>
</dbReference>
<keyword evidence="2" id="KW-1185">Reference proteome</keyword>
<dbReference type="InterPro" id="IPR024659">
    <property type="entry name" value="Phage_coat_Gp5"/>
</dbReference>
<organism evidence="1 2">
    <name type="scientific">Ameyamaea chiangmaiensis</name>
    <dbReference type="NCBI Taxonomy" id="442969"/>
    <lineage>
        <taxon>Bacteria</taxon>
        <taxon>Pseudomonadati</taxon>
        <taxon>Pseudomonadota</taxon>
        <taxon>Alphaproteobacteria</taxon>
        <taxon>Acetobacterales</taxon>
        <taxon>Acetobacteraceae</taxon>
        <taxon>Ameyamaea</taxon>
    </lineage>
</organism>
<accession>A0A850P3W6</accession>
<name>A0A850P3W6_9PROT</name>
<dbReference type="EMBL" id="JABXXR010000007">
    <property type="protein sequence ID" value="NVN39347.1"/>
    <property type="molecule type" value="Genomic_DNA"/>
</dbReference>
<dbReference type="AlphaFoldDB" id="A0A850P3W6"/>